<proteinExistence type="predicted"/>
<comment type="caution">
    <text evidence="1">The sequence shown here is derived from an EMBL/GenBank/DDBJ whole genome shotgun (WGS) entry which is preliminary data.</text>
</comment>
<dbReference type="AlphaFoldDB" id="A0A5B1LMK2"/>
<dbReference type="Proteomes" id="UP000325003">
    <property type="component" value="Unassembled WGS sequence"/>
</dbReference>
<evidence type="ECO:0000313" key="2">
    <source>
        <dbReference type="Proteomes" id="UP000325003"/>
    </source>
</evidence>
<dbReference type="EMBL" id="VUJV01000001">
    <property type="protein sequence ID" value="KAA1421912.1"/>
    <property type="molecule type" value="Genomic_DNA"/>
</dbReference>
<accession>A0A5B1LMK2</accession>
<protein>
    <submittedName>
        <fullName evidence="1">Uncharacterized protein</fullName>
    </submittedName>
</protein>
<dbReference type="SUPFAM" id="SSF53474">
    <property type="entry name" value="alpha/beta-Hydrolases"/>
    <property type="match status" value="1"/>
</dbReference>
<name>A0A5B1LMK2_9ACTN</name>
<evidence type="ECO:0000313" key="1">
    <source>
        <dbReference type="EMBL" id="KAA1421912.1"/>
    </source>
</evidence>
<dbReference type="InterPro" id="IPR029058">
    <property type="entry name" value="AB_hydrolase_fold"/>
</dbReference>
<organism evidence="1 2">
    <name type="scientific">Nocardioides humilatus</name>
    <dbReference type="NCBI Taxonomy" id="2607660"/>
    <lineage>
        <taxon>Bacteria</taxon>
        <taxon>Bacillati</taxon>
        <taxon>Actinomycetota</taxon>
        <taxon>Actinomycetes</taxon>
        <taxon>Propionibacteriales</taxon>
        <taxon>Nocardioidaceae</taxon>
        <taxon>Nocardioides</taxon>
    </lineage>
</organism>
<gene>
    <name evidence="1" type="ORF">F0U44_06500</name>
</gene>
<keyword evidence="2" id="KW-1185">Reference proteome</keyword>
<dbReference type="RefSeq" id="WP_149727373.1">
    <property type="nucleotide sequence ID" value="NZ_VUJV01000001.1"/>
</dbReference>
<reference evidence="1 2" key="1">
    <citation type="submission" date="2019-09" db="EMBL/GenBank/DDBJ databases">
        <title>Nocardioides panacisoli sp. nov., isolated from the soil of a ginseng field.</title>
        <authorList>
            <person name="Cho C."/>
        </authorList>
    </citation>
    <scope>NUCLEOTIDE SEQUENCE [LARGE SCALE GENOMIC DNA]</scope>
    <source>
        <strain evidence="1 2">BN130099</strain>
    </source>
</reference>
<reference evidence="1 2" key="2">
    <citation type="submission" date="2019-09" db="EMBL/GenBank/DDBJ databases">
        <authorList>
            <person name="Jin C."/>
        </authorList>
    </citation>
    <scope>NUCLEOTIDE SEQUENCE [LARGE SCALE GENOMIC DNA]</scope>
    <source>
        <strain evidence="1 2">BN130099</strain>
    </source>
</reference>
<sequence>MTVITDFQAGRITPSAPDPATENRLEIVMTAALTAPAFAGTHTYRDDLTAPTLVVVLVAPPANLAECGAAIERTVLAGAVTIACEVDTAEDTFAEAVCTVLGAVDDAASRFPDLPVVIVGHAEAGDIASLAAEACGDEIAGLVLTHQHHGAGPVRQAA</sequence>